<keyword evidence="2" id="KW-0812">Transmembrane</keyword>
<dbReference type="PANTHER" id="PTHR20859">
    <property type="entry name" value="INTERFERON/INTERLEUKIN RECEPTOR"/>
    <property type="match status" value="1"/>
</dbReference>
<dbReference type="InterPro" id="IPR013783">
    <property type="entry name" value="Ig-like_fold"/>
</dbReference>
<feature type="region of interest" description="Disordered" evidence="1">
    <location>
        <begin position="274"/>
        <end position="357"/>
    </location>
</feature>
<dbReference type="Ensembl" id="ENSMMOT00000025701.1">
    <property type="protein sequence ID" value="ENSMMOP00000025279.1"/>
    <property type="gene ID" value="ENSMMOG00000019184.1"/>
</dbReference>
<evidence type="ECO:0008006" key="7">
    <source>
        <dbReference type="Google" id="ProtNLM"/>
    </source>
</evidence>
<dbReference type="Pfam" id="PF09294">
    <property type="entry name" value="Interfer-bind"/>
    <property type="match status" value="1"/>
</dbReference>
<dbReference type="Gene3D" id="2.60.40.10">
    <property type="entry name" value="Immunoglobulins"/>
    <property type="match status" value="1"/>
</dbReference>
<dbReference type="PANTHER" id="PTHR20859:SF93">
    <property type="entry name" value="CYTOKINE RECEPTOR FAMILY MEMBER B12-RELATED"/>
    <property type="match status" value="1"/>
</dbReference>
<feature type="compositionally biased region" description="Acidic residues" evidence="1">
    <location>
        <begin position="402"/>
        <end position="421"/>
    </location>
</feature>
<keyword evidence="6" id="KW-1185">Reference proteome</keyword>
<dbReference type="GO" id="GO:0004896">
    <property type="term" value="F:cytokine receptor activity"/>
    <property type="evidence" value="ECO:0007669"/>
    <property type="project" value="TreeGrafter"/>
</dbReference>
<dbReference type="OMA" id="DWQCTHA"/>
<proteinExistence type="predicted"/>
<evidence type="ECO:0000259" key="4">
    <source>
        <dbReference type="Pfam" id="PF09294"/>
    </source>
</evidence>
<feature type="domain" description="Fibronectin type-III" evidence="3">
    <location>
        <begin position="15"/>
        <end position="102"/>
    </location>
</feature>
<dbReference type="InterPro" id="IPR050650">
    <property type="entry name" value="Type-II_Cytokine-TF_Rcpt"/>
</dbReference>
<sequence>GFRVPRVLEYLPLATQATRNKLPLPVNLNLTSVSFIHMLTWEPGPGTPAGVHYNVTVCTETGTSWAPVAGCERVQSPLVCNLTQAFWDREVVYIAQVTAQLDTWEHASASHKWFKPIRDTHLALPMLTVTPCGRELCVDLQPPVENLRKVYESLQYKFQIRTNGSTMFLRRTRLENLAPGREYCVSVCISDSLMHRTSSYSQPVCAVAPGDNNGLMVPALVFVVLIVVAVMLGVVSRKCVFSPLCQTSVHHIDDVLVFHCSSLTSLLKVHAATPSAGNQQTVPDDSDEETVTESTAGSGEGGYKLKLGSNPLSSSSSLPSCLLTPLDAPTASEADPPPADCLSGGAVQKEEQVGEGGSQDVNLLTLTFGMHREEEEEDKSHDEPTSASKDITPNLPAATWSTEEEEMVSCPVQEEEEEEESGYIGRPSAQHLQNFM</sequence>
<feature type="transmembrane region" description="Helical" evidence="2">
    <location>
        <begin position="215"/>
        <end position="235"/>
    </location>
</feature>
<keyword evidence="2" id="KW-1133">Transmembrane helix</keyword>
<keyword evidence="2" id="KW-0472">Membrane</keyword>
<dbReference type="InterPro" id="IPR003961">
    <property type="entry name" value="FN3_dom"/>
</dbReference>
<dbReference type="InterPro" id="IPR015373">
    <property type="entry name" value="Interferon/interleukin_rcp_dom"/>
</dbReference>
<evidence type="ECO:0000256" key="1">
    <source>
        <dbReference type="SAM" id="MobiDB-lite"/>
    </source>
</evidence>
<dbReference type="STRING" id="94237.ENSMMOP00000025279"/>
<accession>A0A3Q3XGL3</accession>
<reference evidence="5" key="1">
    <citation type="submission" date="2025-08" db="UniProtKB">
        <authorList>
            <consortium name="Ensembl"/>
        </authorList>
    </citation>
    <scope>IDENTIFICATION</scope>
</reference>
<dbReference type="Proteomes" id="UP000261620">
    <property type="component" value="Unplaced"/>
</dbReference>
<evidence type="ECO:0000313" key="5">
    <source>
        <dbReference type="Ensembl" id="ENSMMOP00000025279.1"/>
    </source>
</evidence>
<dbReference type="SUPFAM" id="SSF49265">
    <property type="entry name" value="Fibronectin type III"/>
    <property type="match status" value="2"/>
</dbReference>
<name>A0A3Q3XGL3_MOLML</name>
<protein>
    <recommendedName>
        <fullName evidence="7">Fibronectin type-III domain-containing protein</fullName>
    </recommendedName>
</protein>
<reference evidence="5" key="2">
    <citation type="submission" date="2025-09" db="UniProtKB">
        <authorList>
            <consortium name="Ensembl"/>
        </authorList>
    </citation>
    <scope>IDENTIFICATION</scope>
</reference>
<feature type="compositionally biased region" description="Low complexity" evidence="1">
    <location>
        <begin position="305"/>
        <end position="326"/>
    </location>
</feature>
<feature type="domain" description="Interferon/interleukin receptor" evidence="4">
    <location>
        <begin position="120"/>
        <end position="207"/>
    </location>
</feature>
<dbReference type="GO" id="GO:0005886">
    <property type="term" value="C:plasma membrane"/>
    <property type="evidence" value="ECO:0007669"/>
    <property type="project" value="TreeGrafter"/>
</dbReference>
<evidence type="ECO:0000256" key="2">
    <source>
        <dbReference type="SAM" id="Phobius"/>
    </source>
</evidence>
<evidence type="ECO:0000259" key="3">
    <source>
        <dbReference type="Pfam" id="PF01108"/>
    </source>
</evidence>
<feature type="region of interest" description="Disordered" evidence="1">
    <location>
        <begin position="373"/>
        <end position="436"/>
    </location>
</feature>
<dbReference type="InterPro" id="IPR036116">
    <property type="entry name" value="FN3_sf"/>
</dbReference>
<dbReference type="AlphaFoldDB" id="A0A3Q3XGL3"/>
<feature type="compositionally biased region" description="Basic and acidic residues" evidence="1">
    <location>
        <begin position="373"/>
        <end position="384"/>
    </location>
</feature>
<evidence type="ECO:0000313" key="6">
    <source>
        <dbReference type="Proteomes" id="UP000261620"/>
    </source>
</evidence>
<organism evidence="5 6">
    <name type="scientific">Mola mola</name>
    <name type="common">Ocean sunfish</name>
    <name type="synonym">Tetraodon mola</name>
    <dbReference type="NCBI Taxonomy" id="94237"/>
    <lineage>
        <taxon>Eukaryota</taxon>
        <taxon>Metazoa</taxon>
        <taxon>Chordata</taxon>
        <taxon>Craniata</taxon>
        <taxon>Vertebrata</taxon>
        <taxon>Euteleostomi</taxon>
        <taxon>Actinopterygii</taxon>
        <taxon>Neopterygii</taxon>
        <taxon>Teleostei</taxon>
        <taxon>Neoteleostei</taxon>
        <taxon>Acanthomorphata</taxon>
        <taxon>Eupercaria</taxon>
        <taxon>Tetraodontiformes</taxon>
        <taxon>Molidae</taxon>
        <taxon>Mola</taxon>
    </lineage>
</organism>
<dbReference type="Pfam" id="PF01108">
    <property type="entry name" value="Tissue_fac"/>
    <property type="match status" value="1"/>
</dbReference>